<name>A0A0N5D3U1_THECL</name>
<dbReference type="Proteomes" id="UP000276776">
    <property type="component" value="Unassembled WGS sequence"/>
</dbReference>
<dbReference type="OrthoDB" id="5855774at2759"/>
<proteinExistence type="predicted"/>
<reference evidence="2 3" key="2">
    <citation type="submission" date="2018-11" db="EMBL/GenBank/DDBJ databases">
        <authorList>
            <consortium name="Pathogen Informatics"/>
        </authorList>
    </citation>
    <scope>NUCLEOTIDE SEQUENCE [LARGE SCALE GENOMIC DNA]</scope>
</reference>
<feature type="compositionally biased region" description="Polar residues" evidence="1">
    <location>
        <begin position="20"/>
        <end position="43"/>
    </location>
</feature>
<protein>
    <submittedName>
        <fullName evidence="4">HMG box domain-containing protein</fullName>
    </submittedName>
</protein>
<feature type="region of interest" description="Disordered" evidence="1">
    <location>
        <begin position="1"/>
        <end position="43"/>
    </location>
</feature>
<feature type="compositionally biased region" description="Basic and acidic residues" evidence="1">
    <location>
        <begin position="1"/>
        <end position="18"/>
    </location>
</feature>
<organism evidence="4">
    <name type="scientific">Thelazia callipaeda</name>
    <name type="common">Oriental eyeworm</name>
    <name type="synonym">Parasitic nematode</name>
    <dbReference type="NCBI Taxonomy" id="103827"/>
    <lineage>
        <taxon>Eukaryota</taxon>
        <taxon>Metazoa</taxon>
        <taxon>Ecdysozoa</taxon>
        <taxon>Nematoda</taxon>
        <taxon>Chromadorea</taxon>
        <taxon>Rhabditida</taxon>
        <taxon>Spirurina</taxon>
        <taxon>Spiruromorpha</taxon>
        <taxon>Thelazioidea</taxon>
        <taxon>Thelaziidae</taxon>
        <taxon>Thelazia</taxon>
    </lineage>
</organism>
<keyword evidence="3" id="KW-1185">Reference proteome</keyword>
<dbReference type="OMA" id="QLRRENC"/>
<gene>
    <name evidence="2" type="ORF">TCLT_LOCUS7599</name>
</gene>
<evidence type="ECO:0000313" key="3">
    <source>
        <dbReference type="Proteomes" id="UP000276776"/>
    </source>
</evidence>
<dbReference type="STRING" id="103827.A0A0N5D3U1"/>
<accession>A0A0N5D3U1</accession>
<sequence length="261" mass="27724">MPRIEVEPKSGKNDEKLANSEISTVSSSSAYDNDSNVVKSSSAPSTIMSNTADQGAFTLPLSVFGAANCCPGPSLGMLPVPNSHLHSLLALHLAASQLPLSEMLKVPFLANPSVTTTDIQSKLDSNATVYKSFANEPVLHTGSKINDLLKVDENGLVGGKKSPSPLLHSFSTMTTSDLTSGITNKTGLSLENLLEETVKEPTLSIAKSLVAEFKLEKDLLHLQNGQLRRENTLLRSALANSAVLSVLPRSRLVLYMGLQAG</sequence>
<dbReference type="EMBL" id="UYYF01004526">
    <property type="protein sequence ID" value="VDN05071.1"/>
    <property type="molecule type" value="Genomic_DNA"/>
</dbReference>
<dbReference type="WBParaSite" id="TCLT_0000761001-mRNA-1">
    <property type="protein sequence ID" value="TCLT_0000761001-mRNA-1"/>
    <property type="gene ID" value="TCLT_0000761001"/>
</dbReference>
<reference evidence="4" key="1">
    <citation type="submission" date="2017-02" db="UniProtKB">
        <authorList>
            <consortium name="WormBaseParasite"/>
        </authorList>
    </citation>
    <scope>IDENTIFICATION</scope>
</reference>
<evidence type="ECO:0000256" key="1">
    <source>
        <dbReference type="SAM" id="MobiDB-lite"/>
    </source>
</evidence>
<dbReference type="AlphaFoldDB" id="A0A0N5D3U1"/>
<evidence type="ECO:0000313" key="4">
    <source>
        <dbReference type="WBParaSite" id="TCLT_0000761001-mRNA-1"/>
    </source>
</evidence>
<evidence type="ECO:0000313" key="2">
    <source>
        <dbReference type="EMBL" id="VDN05071.1"/>
    </source>
</evidence>